<reference evidence="3" key="1">
    <citation type="submission" date="2016-02" db="EMBL/GenBank/DDBJ databases">
        <title>Draft genome sequence of Microdochium bolleyi, a fungal endophyte of beachgrass.</title>
        <authorList>
            <consortium name="DOE Joint Genome Institute"/>
            <person name="David A.S."/>
            <person name="May G."/>
            <person name="Haridas S."/>
            <person name="Lim J."/>
            <person name="Wang M."/>
            <person name="Labutti K."/>
            <person name="Lipzen A."/>
            <person name="Barry K."/>
            <person name="Grigoriev I.V."/>
        </authorList>
    </citation>
    <scope>NUCLEOTIDE SEQUENCE [LARGE SCALE GENOMIC DNA]</scope>
    <source>
        <strain evidence="3">J235TASD1</strain>
    </source>
</reference>
<feature type="region of interest" description="Disordered" evidence="1">
    <location>
        <begin position="103"/>
        <end position="151"/>
    </location>
</feature>
<evidence type="ECO:0000256" key="1">
    <source>
        <dbReference type="SAM" id="MobiDB-lite"/>
    </source>
</evidence>
<proteinExistence type="predicted"/>
<name>A0A136ILI8_9PEZI</name>
<accession>A0A136ILI8</accession>
<evidence type="ECO:0000313" key="2">
    <source>
        <dbReference type="EMBL" id="KXJ85499.1"/>
    </source>
</evidence>
<gene>
    <name evidence="2" type="ORF">Micbo1qcDRAFT_180735</name>
</gene>
<evidence type="ECO:0000313" key="3">
    <source>
        <dbReference type="Proteomes" id="UP000070501"/>
    </source>
</evidence>
<dbReference type="EMBL" id="KQ964280">
    <property type="protein sequence ID" value="KXJ85499.1"/>
    <property type="molecule type" value="Genomic_DNA"/>
</dbReference>
<keyword evidence="3" id="KW-1185">Reference proteome</keyword>
<feature type="region of interest" description="Disordered" evidence="1">
    <location>
        <begin position="57"/>
        <end position="91"/>
    </location>
</feature>
<sequence>MQMRSRQRGKLSRTGTPQIERARVCMTDVAMREVPEARYDVNEPREGHQTPTVEYWGREKAKMPSSELVDTGRFPRYHPGTPEPRPRPQQISCQFCGPIARTREGSDDALASSPWTGQRRVKKRQRPGLREVQGAARRGPGQTAVRTDTDATLGTSSGIAWVPAAYFE</sequence>
<dbReference type="AlphaFoldDB" id="A0A136ILI8"/>
<dbReference type="InParanoid" id="A0A136ILI8"/>
<dbReference type="Proteomes" id="UP000070501">
    <property type="component" value="Unassembled WGS sequence"/>
</dbReference>
<organism evidence="2 3">
    <name type="scientific">Microdochium bolleyi</name>
    <dbReference type="NCBI Taxonomy" id="196109"/>
    <lineage>
        <taxon>Eukaryota</taxon>
        <taxon>Fungi</taxon>
        <taxon>Dikarya</taxon>
        <taxon>Ascomycota</taxon>
        <taxon>Pezizomycotina</taxon>
        <taxon>Sordariomycetes</taxon>
        <taxon>Xylariomycetidae</taxon>
        <taxon>Xylariales</taxon>
        <taxon>Microdochiaceae</taxon>
        <taxon>Microdochium</taxon>
    </lineage>
</organism>
<protein>
    <submittedName>
        <fullName evidence="2">Uncharacterized protein</fullName>
    </submittedName>
</protein>